<evidence type="ECO:0000256" key="2">
    <source>
        <dbReference type="ARBA" id="ARBA00022723"/>
    </source>
</evidence>
<keyword evidence="6" id="KW-0325">Glycoprotein</keyword>
<dbReference type="InterPro" id="IPR008972">
    <property type="entry name" value="Cupredoxin"/>
</dbReference>
<dbReference type="PANTHER" id="PTHR11709:SF511">
    <property type="entry name" value="LACCASE"/>
    <property type="match status" value="1"/>
</dbReference>
<dbReference type="InterPro" id="IPR045087">
    <property type="entry name" value="Cu-oxidase_fam"/>
</dbReference>
<feature type="domain" description="Plastocyanin-like" evidence="9">
    <location>
        <begin position="364"/>
        <end position="486"/>
    </location>
</feature>
<dbReference type="SUPFAM" id="SSF49503">
    <property type="entry name" value="Cupredoxins"/>
    <property type="match status" value="3"/>
</dbReference>
<feature type="chain" id="PRO_5032672893" evidence="7">
    <location>
        <begin position="21"/>
        <end position="509"/>
    </location>
</feature>
<keyword evidence="7" id="KW-0732">Signal</keyword>
<dbReference type="PROSITE" id="PS00079">
    <property type="entry name" value="MULTICOPPER_OXIDASE1"/>
    <property type="match status" value="2"/>
</dbReference>
<dbReference type="SMR" id="A0A873P8S3"/>
<evidence type="ECO:0000256" key="1">
    <source>
        <dbReference type="ARBA" id="ARBA00010609"/>
    </source>
</evidence>
<dbReference type="InterPro" id="IPR001117">
    <property type="entry name" value="Cu-oxidase_2nd"/>
</dbReference>
<dbReference type="InterPro" id="IPR011707">
    <property type="entry name" value="Cu-oxidase-like_N"/>
</dbReference>
<evidence type="ECO:0000256" key="4">
    <source>
        <dbReference type="ARBA" id="ARBA00023008"/>
    </source>
</evidence>
<feature type="domain" description="Plastocyanin-like" evidence="10">
    <location>
        <begin position="32"/>
        <end position="149"/>
    </location>
</feature>
<feature type="domain" description="Plastocyanin-like" evidence="8">
    <location>
        <begin position="163"/>
        <end position="303"/>
    </location>
</feature>
<dbReference type="PANTHER" id="PTHR11709">
    <property type="entry name" value="MULTI-COPPER OXIDASE"/>
    <property type="match status" value="1"/>
</dbReference>
<keyword evidence="2" id="KW-0479">Metal-binding</keyword>
<evidence type="ECO:0000256" key="5">
    <source>
        <dbReference type="ARBA" id="ARBA00023157"/>
    </source>
</evidence>
<proteinExistence type="evidence at transcript level"/>
<keyword evidence="5" id="KW-1015">Disulfide bond</keyword>
<dbReference type="Pfam" id="PF07732">
    <property type="entry name" value="Cu-oxidase_3"/>
    <property type="match status" value="1"/>
</dbReference>
<evidence type="ECO:0000256" key="7">
    <source>
        <dbReference type="SAM" id="SignalP"/>
    </source>
</evidence>
<comment type="similarity">
    <text evidence="1">Belongs to the multicopper oxidase family.</text>
</comment>
<organism evidence="11">
    <name type="scientific">Amylostereum areolatum</name>
    <dbReference type="NCBI Taxonomy" id="103385"/>
    <lineage>
        <taxon>Eukaryota</taxon>
        <taxon>Fungi</taxon>
        <taxon>Dikarya</taxon>
        <taxon>Basidiomycota</taxon>
        <taxon>Agaricomycotina</taxon>
        <taxon>Agaricomycetes</taxon>
        <taxon>Russulales</taxon>
        <taxon>Stereaceae</taxon>
        <taxon>Amylostereum</taxon>
    </lineage>
</organism>
<accession>A0A873P8S3</accession>
<feature type="signal peptide" evidence="7">
    <location>
        <begin position="1"/>
        <end position="20"/>
    </location>
</feature>
<dbReference type="PROSITE" id="PS00080">
    <property type="entry name" value="MULTICOPPER_OXIDASE2"/>
    <property type="match status" value="1"/>
</dbReference>
<dbReference type="CDD" id="cd13903">
    <property type="entry name" value="CuRO_3_Tv-LCC_like"/>
    <property type="match status" value="1"/>
</dbReference>
<evidence type="ECO:0000313" key="11">
    <source>
        <dbReference type="EMBL" id="QPA20096.1"/>
    </source>
</evidence>
<dbReference type="FunFam" id="2.60.40.420:FF:000045">
    <property type="entry name" value="Laccase 2"/>
    <property type="match status" value="1"/>
</dbReference>
<dbReference type="GO" id="GO:0052716">
    <property type="term" value="F:hydroquinone:oxygen oxidoreductase activity"/>
    <property type="evidence" value="ECO:0007669"/>
    <property type="project" value="UniProtKB-EC"/>
</dbReference>
<dbReference type="Pfam" id="PF07731">
    <property type="entry name" value="Cu-oxidase_2"/>
    <property type="match status" value="1"/>
</dbReference>
<keyword evidence="4" id="KW-0186">Copper</keyword>
<dbReference type="InterPro" id="IPR002355">
    <property type="entry name" value="Cu_oxidase_Cu_BS"/>
</dbReference>
<evidence type="ECO:0000259" key="8">
    <source>
        <dbReference type="Pfam" id="PF00394"/>
    </source>
</evidence>
<dbReference type="InterPro" id="IPR011706">
    <property type="entry name" value="Cu-oxidase_C"/>
</dbReference>
<evidence type="ECO:0000256" key="3">
    <source>
        <dbReference type="ARBA" id="ARBA00023002"/>
    </source>
</evidence>
<dbReference type="EC" id="1.10.3.2" evidence="11"/>
<dbReference type="Pfam" id="PF00394">
    <property type="entry name" value="Cu-oxidase"/>
    <property type="match status" value="1"/>
</dbReference>
<evidence type="ECO:0000259" key="9">
    <source>
        <dbReference type="Pfam" id="PF07731"/>
    </source>
</evidence>
<dbReference type="InterPro" id="IPR033138">
    <property type="entry name" value="Cu_oxidase_CS"/>
</dbReference>
<sequence length="509" mass="54507">MRLSQSFAVLLVSLVAKVYAATVSQNLVISNVDLAPDGFSRSTVLANGVFPGPLISGNTGDRFQLNVTDTLTDSSMPLATSIHWHGFFQAGTNEMDGASFVNQCPIIPGSSFLYDFTTPSQSGTFWYHSHQAAQYCDGLRGPFVVYDPNDPHASLYDVDDATTVITLSDWYHYLSPNAPAVPNPSATLINGLGRYSGGPSSDLAVISVEAGKRYRFRLVSLACDPNYAFSIDGHTFTIIEVDSVNSQPLVVDSIQIFAGQRYSFVLSADQAVDNYWVRALPNNPVQSSFDGGMNSAILRYSGAATADPTTSMSSTAPMVETDLHPLEDSPVPGTHTAGEADINLTLNIGFNAGAFSVNDVGFADPAVPVLLQILSGATDAASLMPNGSVYTLERNKVVEVSIPGGAVGAPHPFHLHGHNFWVVRSAGNSTYNWDNPIKRDVVSTGATGDLVTFRFTTDNPGPWFLHCHIDWHLIAGLAVVFAEAPTEVTESPTQGWQDLCPAYNTFIGA</sequence>
<dbReference type="EMBL" id="MT648849">
    <property type="protein sequence ID" value="QPA20096.1"/>
    <property type="molecule type" value="mRNA"/>
</dbReference>
<keyword evidence="3 11" id="KW-0560">Oxidoreductase</keyword>
<evidence type="ECO:0000259" key="10">
    <source>
        <dbReference type="Pfam" id="PF07732"/>
    </source>
</evidence>
<dbReference type="Gene3D" id="2.60.40.420">
    <property type="entry name" value="Cupredoxins - blue copper proteins"/>
    <property type="match status" value="3"/>
</dbReference>
<protein>
    <submittedName>
        <fullName evidence="11">Laccase 13</fullName>
        <ecNumber evidence="11">1.10.3.2</ecNumber>
    </submittedName>
</protein>
<reference evidence="11" key="1">
    <citation type="submission" date="2020-06" db="EMBL/GenBank/DDBJ databases">
        <title>Systematic Analysis and Functional Characterization of the Amylostereum areolatum Laccases in Lignin Degradation through Molecular Docking.</title>
        <authorList>
            <person name="Fu N."/>
            <person name="Ren L."/>
        </authorList>
    </citation>
    <scope>NUCLEOTIDE SEQUENCE</scope>
    <source>
        <strain evidence="11">HG-01</strain>
    </source>
</reference>
<evidence type="ECO:0000256" key="6">
    <source>
        <dbReference type="ARBA" id="ARBA00023180"/>
    </source>
</evidence>
<dbReference type="AlphaFoldDB" id="A0A873P8S3"/>
<name>A0A873P8S3_9AGAM</name>
<dbReference type="GO" id="GO:0005507">
    <property type="term" value="F:copper ion binding"/>
    <property type="evidence" value="ECO:0007669"/>
    <property type="project" value="InterPro"/>
</dbReference>